<dbReference type="SUPFAM" id="SSF54913">
    <property type="entry name" value="GlnB-like"/>
    <property type="match status" value="1"/>
</dbReference>
<dbReference type="GO" id="GO:0030234">
    <property type="term" value="F:enzyme regulator activity"/>
    <property type="evidence" value="ECO:0007669"/>
    <property type="project" value="InterPro"/>
</dbReference>
<dbReference type="Proteomes" id="UP000823637">
    <property type="component" value="Unassembled WGS sequence"/>
</dbReference>
<accession>A0A9D9EG75</accession>
<comment type="caution">
    <text evidence="1">The sequence shown here is derived from an EMBL/GenBank/DDBJ whole genome shotgun (WGS) entry which is preliminary data.</text>
</comment>
<evidence type="ECO:0000313" key="2">
    <source>
        <dbReference type="Proteomes" id="UP000823637"/>
    </source>
</evidence>
<reference evidence="1" key="1">
    <citation type="submission" date="2020-10" db="EMBL/GenBank/DDBJ databases">
        <authorList>
            <person name="Gilroy R."/>
        </authorList>
    </citation>
    <scope>NUCLEOTIDE SEQUENCE</scope>
    <source>
        <strain evidence="1">D3-1215</strain>
    </source>
</reference>
<dbReference type="NCBIfam" id="NF045581">
    <property type="entry name" value="PG0541_fam"/>
    <property type="match status" value="1"/>
</dbReference>
<dbReference type="InterPro" id="IPR015867">
    <property type="entry name" value="N-reg_PII/ATP_PRibTrfase_C"/>
</dbReference>
<dbReference type="AlphaFoldDB" id="A0A9D9EG75"/>
<dbReference type="Gene3D" id="3.30.70.120">
    <property type="match status" value="1"/>
</dbReference>
<name>A0A9D9EG75_9BACT</name>
<dbReference type="InterPro" id="IPR002187">
    <property type="entry name" value="N-reg_PII"/>
</dbReference>
<sequence length="97" mass="11104">MKAVFIVFNQANTERVEYMLDVLKISGFTMFEQVQGRGTNGGEPRRGTHTWPEMNSAVMTVIEDDKVPELLSTVRKLDNRNKEVGVRAFVWNIEETV</sequence>
<dbReference type="GO" id="GO:0006808">
    <property type="term" value="P:regulation of nitrogen utilization"/>
    <property type="evidence" value="ECO:0007669"/>
    <property type="project" value="InterPro"/>
</dbReference>
<organism evidence="1 2">
    <name type="scientific">Candidatus Enterocola intestinipullorum</name>
    <dbReference type="NCBI Taxonomy" id="2840783"/>
    <lineage>
        <taxon>Bacteria</taxon>
        <taxon>Pseudomonadati</taxon>
        <taxon>Bacteroidota</taxon>
        <taxon>Bacteroidia</taxon>
        <taxon>Bacteroidales</taxon>
        <taxon>Candidatus Enterocola</taxon>
    </lineage>
</organism>
<dbReference type="InterPro" id="IPR011322">
    <property type="entry name" value="N-reg_PII-like_a/b"/>
</dbReference>
<dbReference type="EMBL" id="JADIMR010000010">
    <property type="protein sequence ID" value="MBO8446275.1"/>
    <property type="molecule type" value="Genomic_DNA"/>
</dbReference>
<dbReference type="Pfam" id="PF00543">
    <property type="entry name" value="P-II"/>
    <property type="match status" value="1"/>
</dbReference>
<evidence type="ECO:0008006" key="3">
    <source>
        <dbReference type="Google" id="ProtNLM"/>
    </source>
</evidence>
<evidence type="ECO:0000313" key="1">
    <source>
        <dbReference type="EMBL" id="MBO8446275.1"/>
    </source>
</evidence>
<protein>
    <recommendedName>
        <fullName evidence="3">Nitrogen regulatory protein P-II</fullName>
    </recommendedName>
</protein>
<proteinExistence type="predicted"/>
<gene>
    <name evidence="1" type="ORF">IAC32_00810</name>
</gene>
<reference evidence="1" key="2">
    <citation type="journal article" date="2021" name="PeerJ">
        <title>Extensive microbial diversity within the chicken gut microbiome revealed by metagenomics and culture.</title>
        <authorList>
            <person name="Gilroy R."/>
            <person name="Ravi A."/>
            <person name="Getino M."/>
            <person name="Pursley I."/>
            <person name="Horton D.L."/>
            <person name="Alikhan N.F."/>
            <person name="Baker D."/>
            <person name="Gharbi K."/>
            <person name="Hall N."/>
            <person name="Watson M."/>
            <person name="Adriaenssens E.M."/>
            <person name="Foster-Nyarko E."/>
            <person name="Jarju S."/>
            <person name="Secka A."/>
            <person name="Antonio M."/>
            <person name="Oren A."/>
            <person name="Chaudhuri R.R."/>
            <person name="La Ragione R."/>
            <person name="Hildebrand F."/>
            <person name="Pallen M.J."/>
        </authorList>
    </citation>
    <scope>NUCLEOTIDE SEQUENCE</scope>
    <source>
        <strain evidence="1">D3-1215</strain>
    </source>
</reference>